<keyword evidence="5 12" id="KW-0812">Transmembrane</keyword>
<dbReference type="GO" id="GO:0051539">
    <property type="term" value="F:4 iron, 4 sulfur cluster binding"/>
    <property type="evidence" value="ECO:0007669"/>
    <property type="project" value="UniProtKB-KW"/>
</dbReference>
<evidence type="ECO:0000256" key="8">
    <source>
        <dbReference type="ARBA" id="ARBA00023002"/>
    </source>
</evidence>
<keyword evidence="6" id="KW-0479">Metal-binding</keyword>
<evidence type="ECO:0000313" key="14">
    <source>
        <dbReference type="EMBL" id="KUJ93526.1"/>
    </source>
</evidence>
<feature type="transmembrane region" description="Helical" evidence="12">
    <location>
        <begin position="185"/>
        <end position="202"/>
    </location>
</feature>
<dbReference type="EMBL" id="LGEQ01000022">
    <property type="protein sequence ID" value="KUJ93526.1"/>
    <property type="molecule type" value="Genomic_DNA"/>
</dbReference>
<evidence type="ECO:0000256" key="12">
    <source>
        <dbReference type="SAM" id="Phobius"/>
    </source>
</evidence>
<feature type="transmembrane region" description="Helical" evidence="12">
    <location>
        <begin position="115"/>
        <end position="139"/>
    </location>
</feature>
<keyword evidence="11 12" id="KW-0472">Membrane</keyword>
<dbReference type="Gene3D" id="1.20.950.20">
    <property type="entry name" value="Transmembrane di-heme cytochromes, Chain C"/>
    <property type="match status" value="1"/>
</dbReference>
<evidence type="ECO:0000313" key="16">
    <source>
        <dbReference type="Proteomes" id="UP000054015"/>
    </source>
</evidence>
<dbReference type="PANTHER" id="PTHR43255">
    <property type="entry name" value="IRON-SULFUR-BINDING OXIDOREDUCTASE FADF-RELATED-RELATED"/>
    <property type="match status" value="1"/>
</dbReference>
<dbReference type="InterPro" id="IPR017900">
    <property type="entry name" value="4Fe4S_Fe_S_CS"/>
</dbReference>
<evidence type="ECO:0000256" key="10">
    <source>
        <dbReference type="ARBA" id="ARBA00023014"/>
    </source>
</evidence>
<dbReference type="Pfam" id="PF02665">
    <property type="entry name" value="Nitrate_red_gam"/>
    <property type="match status" value="1"/>
</dbReference>
<keyword evidence="7 12" id="KW-1133">Transmembrane helix</keyword>
<dbReference type="SUPFAM" id="SSF46548">
    <property type="entry name" value="alpha-helical ferredoxin"/>
    <property type="match status" value="1"/>
</dbReference>
<dbReference type="PROSITE" id="PS51379">
    <property type="entry name" value="4FE4S_FER_2"/>
    <property type="match status" value="2"/>
</dbReference>
<dbReference type="GO" id="GO:0005886">
    <property type="term" value="C:plasma membrane"/>
    <property type="evidence" value="ECO:0007669"/>
    <property type="project" value="UniProtKB-SubCell"/>
</dbReference>
<dbReference type="InterPro" id="IPR036197">
    <property type="entry name" value="NarG-like_sf"/>
</dbReference>
<dbReference type="InterPro" id="IPR009051">
    <property type="entry name" value="Helical_ferredxn"/>
</dbReference>
<feature type="domain" description="4Fe-4S ferredoxin-type" evidence="13">
    <location>
        <begin position="268"/>
        <end position="299"/>
    </location>
</feature>
<feature type="domain" description="4Fe-4S ferredoxin-type" evidence="13">
    <location>
        <begin position="325"/>
        <end position="359"/>
    </location>
</feature>
<evidence type="ECO:0000313" key="15">
    <source>
        <dbReference type="EMBL" id="KUK07125.1"/>
    </source>
</evidence>
<dbReference type="AlphaFoldDB" id="A0A117KLZ7"/>
<dbReference type="PANTHER" id="PTHR43255:SF1">
    <property type="entry name" value="IRON-SULFUR-BINDING OXIDOREDUCTASE FADF-RELATED"/>
    <property type="match status" value="1"/>
</dbReference>
<evidence type="ECO:0000313" key="17">
    <source>
        <dbReference type="Proteomes" id="UP000054307"/>
    </source>
</evidence>
<evidence type="ECO:0000256" key="9">
    <source>
        <dbReference type="ARBA" id="ARBA00023004"/>
    </source>
</evidence>
<dbReference type="EMBL" id="LGEX01000012">
    <property type="protein sequence ID" value="KUK07125.1"/>
    <property type="molecule type" value="Genomic_DNA"/>
</dbReference>
<feature type="transmembrane region" description="Helical" evidence="12">
    <location>
        <begin position="209"/>
        <end position="227"/>
    </location>
</feature>
<keyword evidence="4" id="KW-0004">4Fe-4S</keyword>
<feature type="transmembrane region" description="Helical" evidence="12">
    <location>
        <begin position="81"/>
        <end position="103"/>
    </location>
</feature>
<dbReference type="InterPro" id="IPR017896">
    <property type="entry name" value="4Fe4S_Fe-S-bd"/>
</dbReference>
<dbReference type="InterPro" id="IPR004017">
    <property type="entry name" value="Cys_rich_dom"/>
</dbReference>
<dbReference type="Pfam" id="PF13183">
    <property type="entry name" value="Fer4_8"/>
    <property type="match status" value="1"/>
</dbReference>
<dbReference type="SUPFAM" id="SSF103501">
    <property type="entry name" value="Respiratory nitrate reductase 1 gamma chain"/>
    <property type="match status" value="1"/>
</dbReference>
<name>A0A117KLZ7_ARCFL</name>
<comment type="similarity">
    <text evidence="2">Belongs to the HdrC family.</text>
</comment>
<evidence type="ECO:0000259" key="13">
    <source>
        <dbReference type="PROSITE" id="PS51379"/>
    </source>
</evidence>
<feature type="transmembrane region" description="Helical" evidence="12">
    <location>
        <begin position="160"/>
        <end position="179"/>
    </location>
</feature>
<feature type="transmembrane region" description="Helical" evidence="12">
    <location>
        <begin position="20"/>
        <end position="39"/>
    </location>
</feature>
<dbReference type="PROSITE" id="PS00198">
    <property type="entry name" value="4FE4S_FER_1"/>
    <property type="match status" value="1"/>
</dbReference>
<protein>
    <submittedName>
        <fullName evidence="14">Heterodisulfide reductase, subunits E and D, putative</fullName>
    </submittedName>
</protein>
<organism evidence="14 17">
    <name type="scientific">Archaeoglobus fulgidus</name>
    <dbReference type="NCBI Taxonomy" id="2234"/>
    <lineage>
        <taxon>Archaea</taxon>
        <taxon>Methanobacteriati</taxon>
        <taxon>Methanobacteriota</taxon>
        <taxon>Archaeoglobi</taxon>
        <taxon>Archaeoglobales</taxon>
        <taxon>Archaeoglobaceae</taxon>
        <taxon>Archaeoglobus</taxon>
    </lineage>
</organism>
<sequence>MVEPTRELLWGVEELHVTVHYLYFIVAGIVFLFGLFRLYRIIKAGRNDENRFDNLPARIITALKDSVFFVRLFLREAKMGLMHVLILWGVAILTVGTAVLTIADHVTSDFFRGTFYLIHEALMDIAGLAFLTGLLIAIVNRYIVKPTRFAKKWPYANDDGGVLFGLLIVALLGFAIEALRIASGYPAYTAFIGGLIASTLPFDVSAYRAVWVAHSIFALTLIALVPYTKLLHAIAAPLNILTKTNRVGAREVSDEEYMGAVSARDLQWRDLLSSLACMRCGRCQDNCPAFNSGTTLSPMYLMQNLRRSLNQKSDITGNLGDFELVGNVLDEEAVWACTTCRACMEMCPVYIEQMEIIGEMRRGLVESAETPPDIRDFLTNVQKQKNPWGEAKFKRDQWVKKSDVEVLTVKNNPEFEWLWFVGCGHSFDSRNQQVAIKLARLLSDIGINYAILGREEGCCGNDVRRVGEEGLFQLLREENYQTFEKYGVERLFATSPHCYNTFKNEYEGIEAKFILEIIYDAIKSGKLQLKHEVKKRVTFHDPCYLGRYNGMYELPREILKAIPGVELVEMPRNRNRSFCCGGGGGNLVREYPGEDRPNNIRAREAAETGAEILAVACPFCMIMLEDGVKAVGADKQMAVMDVIEMVYAAVYGEE</sequence>
<dbReference type="Proteomes" id="UP000054307">
    <property type="component" value="Unassembled WGS sequence"/>
</dbReference>
<comment type="subcellular location">
    <subcellularLocation>
        <location evidence="1">Cell membrane</location>
        <topology evidence="1">Multi-pass membrane protein</topology>
    </subcellularLocation>
</comment>
<keyword evidence="3" id="KW-1003">Cell membrane</keyword>
<evidence type="ECO:0000256" key="2">
    <source>
        <dbReference type="ARBA" id="ARBA00007097"/>
    </source>
</evidence>
<keyword evidence="8" id="KW-0560">Oxidoreductase</keyword>
<evidence type="ECO:0000256" key="6">
    <source>
        <dbReference type="ARBA" id="ARBA00022723"/>
    </source>
</evidence>
<evidence type="ECO:0000256" key="11">
    <source>
        <dbReference type="ARBA" id="ARBA00023136"/>
    </source>
</evidence>
<dbReference type="GO" id="GO:0046872">
    <property type="term" value="F:metal ion binding"/>
    <property type="evidence" value="ECO:0007669"/>
    <property type="project" value="UniProtKB-KW"/>
</dbReference>
<dbReference type="GO" id="GO:0016491">
    <property type="term" value="F:oxidoreductase activity"/>
    <property type="evidence" value="ECO:0007669"/>
    <property type="project" value="UniProtKB-KW"/>
</dbReference>
<reference evidence="14" key="1">
    <citation type="journal article" date="2015" name="MBio">
        <title>Genome-resolved metagenomic analysis reveals roles for candidate phyla and other microbial community members in biogeochemical transformations in oil reservoirs.</title>
        <authorList>
            <person name="Hu P."/>
            <person name="Tom L."/>
            <person name="Singh A."/>
            <person name="Thomas B.C."/>
            <person name="Baker B.J."/>
            <person name="Piceno Y.M."/>
            <person name="Andersen G.L."/>
            <person name="Banfield J.F."/>
        </authorList>
    </citation>
    <scope>NUCLEOTIDE SEQUENCE [LARGE SCALE GENOMIC DNA]</scope>
    <source>
        <strain evidence="15">49_2300</strain>
        <strain evidence="14">49_95</strain>
    </source>
</reference>
<keyword evidence="9" id="KW-0408">Iron</keyword>
<dbReference type="InterPro" id="IPR023234">
    <property type="entry name" value="NarG-like_domain"/>
</dbReference>
<dbReference type="InterPro" id="IPR051460">
    <property type="entry name" value="HdrC_iron-sulfur_subunit"/>
</dbReference>
<proteinExistence type="inferred from homology"/>
<evidence type="ECO:0000256" key="7">
    <source>
        <dbReference type="ARBA" id="ARBA00022989"/>
    </source>
</evidence>
<dbReference type="Pfam" id="PF02754">
    <property type="entry name" value="CCG"/>
    <property type="match status" value="2"/>
</dbReference>
<dbReference type="Gene3D" id="1.10.1060.10">
    <property type="entry name" value="Alpha-helical ferredoxin"/>
    <property type="match status" value="1"/>
</dbReference>
<evidence type="ECO:0000256" key="3">
    <source>
        <dbReference type="ARBA" id="ARBA00022475"/>
    </source>
</evidence>
<dbReference type="PATRIC" id="fig|2234.6.peg.2149"/>
<keyword evidence="10" id="KW-0411">Iron-sulfur</keyword>
<evidence type="ECO:0000256" key="1">
    <source>
        <dbReference type="ARBA" id="ARBA00004651"/>
    </source>
</evidence>
<reference evidence="16 17" key="2">
    <citation type="journal article" date="2015" name="MBio">
        <title>Genome-Resolved Metagenomic Analysis Reveals Roles for Candidate Phyla and Other Microbial Community Members in Biogeochemical Transformations in Oil Reservoirs.</title>
        <authorList>
            <person name="Hu P."/>
            <person name="Tom L."/>
            <person name="Singh A."/>
            <person name="Thomas B.C."/>
            <person name="Baker B.J."/>
            <person name="Piceno Y.M."/>
            <person name="Andersen G.L."/>
            <person name="Banfield J.F."/>
        </authorList>
    </citation>
    <scope>NUCLEOTIDE SEQUENCE [LARGE SCALE GENOMIC DNA]</scope>
</reference>
<gene>
    <name evidence="14" type="ORF">XD40_1303</name>
    <name evidence="15" type="ORF">XD48_0664</name>
</gene>
<accession>A0A117KLZ7</accession>
<dbReference type="Proteomes" id="UP000054015">
    <property type="component" value="Unassembled WGS sequence"/>
</dbReference>
<evidence type="ECO:0000256" key="4">
    <source>
        <dbReference type="ARBA" id="ARBA00022485"/>
    </source>
</evidence>
<evidence type="ECO:0000256" key="5">
    <source>
        <dbReference type="ARBA" id="ARBA00022692"/>
    </source>
</evidence>
<comment type="caution">
    <text evidence="14">The sequence shown here is derived from an EMBL/GenBank/DDBJ whole genome shotgun (WGS) entry which is preliminary data.</text>
</comment>